<evidence type="ECO:0000313" key="2">
    <source>
        <dbReference type="EMBL" id="TMW59813.1"/>
    </source>
</evidence>
<gene>
    <name evidence="2" type="ORF">Poli38472_004882</name>
</gene>
<evidence type="ECO:0000313" key="3">
    <source>
        <dbReference type="Proteomes" id="UP000794436"/>
    </source>
</evidence>
<evidence type="ECO:0000256" key="1">
    <source>
        <dbReference type="SAM" id="MobiDB-lite"/>
    </source>
</evidence>
<dbReference type="Proteomes" id="UP000794436">
    <property type="component" value="Unassembled WGS sequence"/>
</dbReference>
<sequence length="181" mass="20299">MTTQDEGFDSLDAILMEPTSPVGTLSDALAFANEWDVAFVEDWDVEPLSLGFTMFSDSDEVQTPQAAETPPTDTGASISREPVYKTLAPRMSVEGLKMGRPAPVDPSTIKRMTRREEIVYLRSAAVELENQLAQLQEEECEPSSNVWSLWQDVASRQREFNTIDVVKRENKQANSIELVRE</sequence>
<accession>A0A8K1CBW0</accession>
<organism evidence="2 3">
    <name type="scientific">Pythium oligandrum</name>
    <name type="common">Mycoparasitic fungus</name>
    <dbReference type="NCBI Taxonomy" id="41045"/>
    <lineage>
        <taxon>Eukaryota</taxon>
        <taxon>Sar</taxon>
        <taxon>Stramenopiles</taxon>
        <taxon>Oomycota</taxon>
        <taxon>Peronosporomycetes</taxon>
        <taxon>Pythiales</taxon>
        <taxon>Pythiaceae</taxon>
        <taxon>Pythium</taxon>
    </lineage>
</organism>
<keyword evidence="3" id="KW-1185">Reference proteome</keyword>
<feature type="region of interest" description="Disordered" evidence="1">
    <location>
        <begin position="59"/>
        <end position="84"/>
    </location>
</feature>
<protein>
    <submittedName>
        <fullName evidence="2">Uncharacterized protein</fullName>
    </submittedName>
</protein>
<proteinExistence type="predicted"/>
<dbReference type="AlphaFoldDB" id="A0A8K1CBW0"/>
<feature type="compositionally biased region" description="Polar residues" evidence="1">
    <location>
        <begin position="61"/>
        <end position="77"/>
    </location>
</feature>
<dbReference type="EMBL" id="SPLM01000109">
    <property type="protein sequence ID" value="TMW59813.1"/>
    <property type="molecule type" value="Genomic_DNA"/>
</dbReference>
<comment type="caution">
    <text evidence="2">The sequence shown here is derived from an EMBL/GenBank/DDBJ whole genome shotgun (WGS) entry which is preliminary data.</text>
</comment>
<reference evidence="2" key="1">
    <citation type="submission" date="2019-03" db="EMBL/GenBank/DDBJ databases">
        <title>Long read genome sequence of the mycoparasitic Pythium oligandrum ATCC 38472 isolated from sugarbeet rhizosphere.</title>
        <authorList>
            <person name="Gaulin E."/>
        </authorList>
    </citation>
    <scope>NUCLEOTIDE SEQUENCE</scope>
    <source>
        <strain evidence="2">ATCC 38472_TT</strain>
    </source>
</reference>
<name>A0A8K1CBW0_PYTOL</name>